<dbReference type="InterPro" id="IPR022689">
    <property type="entry name" value="Iron_dep_repressor"/>
</dbReference>
<dbReference type="SMART" id="SM00899">
    <property type="entry name" value="FeoA"/>
    <property type="match status" value="1"/>
</dbReference>
<accession>U4KKL2</accession>
<comment type="subcellular location">
    <subcellularLocation>
        <location evidence="1">Cytoplasm</location>
    </subcellularLocation>
</comment>
<dbReference type="InterPro" id="IPR036388">
    <property type="entry name" value="WH-like_DNA-bd_sf"/>
</dbReference>
<evidence type="ECO:0000256" key="2">
    <source>
        <dbReference type="ARBA" id="ARBA00007871"/>
    </source>
</evidence>
<dbReference type="PROSITE" id="PS50944">
    <property type="entry name" value="HTH_DTXR"/>
    <property type="match status" value="1"/>
</dbReference>
<evidence type="ECO:0000256" key="6">
    <source>
        <dbReference type="ARBA" id="ARBA00023004"/>
    </source>
</evidence>
<keyword evidence="11" id="KW-0464">Manganese</keyword>
<keyword evidence="10" id="KW-0804">Transcription</keyword>
<dbReference type="Pfam" id="PF04023">
    <property type="entry name" value="FeoA"/>
    <property type="match status" value="1"/>
</dbReference>
<dbReference type="GO" id="GO:0046914">
    <property type="term" value="F:transition metal ion binding"/>
    <property type="evidence" value="ECO:0007669"/>
    <property type="project" value="InterPro"/>
</dbReference>
<sequence length="218" mass="25406">MYRAEEDYLKLIYELSVEQNKPLIKNNEIAEAFGYTDQSVNEMVKKLVNKKLVKFEPYKGVSLTEKGNEEAIRMIRAHRIWEVFLTKELKISWQDVHEDAEKLEHASSEALIEKLYKYLGNPEYCQHGNPIPDINGNIKEIATLTLAETNEGDTFMIKRVLDHKELLKYLDERGIHLEMELKVVKKDSFNGYLKVEVDGKVLPITERVSHMLFGIKHQ</sequence>
<dbReference type="Proteomes" id="UP000032740">
    <property type="component" value="Chromosome"/>
</dbReference>
<evidence type="ECO:0000313" key="14">
    <source>
        <dbReference type="EMBL" id="CCV64143.1"/>
    </source>
</evidence>
<dbReference type="SUPFAM" id="SSF47979">
    <property type="entry name" value="Iron-dependent repressor protein, dimerization domain"/>
    <property type="match status" value="1"/>
</dbReference>
<dbReference type="InterPro" id="IPR022687">
    <property type="entry name" value="HTH_DTXR"/>
</dbReference>
<dbReference type="KEGG" id="apal:BN85405660"/>
<evidence type="ECO:0000256" key="3">
    <source>
        <dbReference type="ARBA" id="ARBA00011738"/>
    </source>
</evidence>
<dbReference type="AlphaFoldDB" id="U4KKL2"/>
<dbReference type="GO" id="GO:0005737">
    <property type="term" value="C:cytoplasm"/>
    <property type="evidence" value="ECO:0007669"/>
    <property type="project" value="UniProtKB-SubCell"/>
</dbReference>
<dbReference type="InterPro" id="IPR050536">
    <property type="entry name" value="DtxR_MntR_Metal-Reg"/>
</dbReference>
<evidence type="ECO:0000256" key="7">
    <source>
        <dbReference type="ARBA" id="ARBA00023015"/>
    </source>
</evidence>
<dbReference type="SUPFAM" id="SSF46785">
    <property type="entry name" value="Winged helix' DNA-binding domain"/>
    <property type="match status" value="1"/>
</dbReference>
<evidence type="ECO:0000256" key="12">
    <source>
        <dbReference type="ARBA" id="ARBA00032593"/>
    </source>
</evidence>
<evidence type="ECO:0000256" key="11">
    <source>
        <dbReference type="ARBA" id="ARBA00023211"/>
    </source>
</evidence>
<evidence type="ECO:0000259" key="13">
    <source>
        <dbReference type="PROSITE" id="PS50944"/>
    </source>
</evidence>
<dbReference type="GO" id="GO:0046983">
    <property type="term" value="F:protein dimerization activity"/>
    <property type="evidence" value="ECO:0007669"/>
    <property type="project" value="InterPro"/>
</dbReference>
<dbReference type="EMBL" id="FO681347">
    <property type="protein sequence ID" value="CCV64143.1"/>
    <property type="molecule type" value="Genomic_DNA"/>
</dbReference>
<reference evidence="14 15" key="1">
    <citation type="journal article" date="2013" name="J. Mol. Microbiol. Biotechnol.">
        <title>Analysis of the Complete Genomes of Acholeplasma brassicae , A. palmae and A. laidlawii and Their Comparison to the Obligate Parasites from ' Candidatus Phytoplasma'.</title>
        <authorList>
            <person name="Kube M."/>
            <person name="Siewert C."/>
            <person name="Migdoll A.M."/>
            <person name="Duduk B."/>
            <person name="Holz S."/>
            <person name="Rabus R."/>
            <person name="Seemuller E."/>
            <person name="Mitrovic J."/>
            <person name="Muller I."/>
            <person name="Buttner C."/>
            <person name="Reinhardt R."/>
        </authorList>
    </citation>
    <scope>NUCLEOTIDE SEQUENCE [LARGE SCALE GENOMIC DNA]</scope>
    <source>
        <strain evidence="14 15">J233</strain>
    </source>
</reference>
<keyword evidence="5" id="KW-0678">Repressor</keyword>
<dbReference type="PANTHER" id="PTHR33238">
    <property type="entry name" value="IRON (METAL) DEPENDENT REPRESSOR, DTXR FAMILY"/>
    <property type="match status" value="1"/>
</dbReference>
<gene>
    <name evidence="14" type="ORF">BN85405660</name>
</gene>
<dbReference type="OrthoDB" id="9791355at2"/>
<dbReference type="STRING" id="1318466.BN85405660"/>
<dbReference type="SMART" id="SM00529">
    <property type="entry name" value="HTH_DTXR"/>
    <property type="match status" value="1"/>
</dbReference>
<evidence type="ECO:0000256" key="9">
    <source>
        <dbReference type="ARBA" id="ARBA00023159"/>
    </source>
</evidence>
<evidence type="ECO:0000256" key="1">
    <source>
        <dbReference type="ARBA" id="ARBA00004496"/>
    </source>
</evidence>
<dbReference type="Gene3D" id="1.10.60.10">
    <property type="entry name" value="Iron dependent repressor, metal binding and dimerisation domain"/>
    <property type="match status" value="1"/>
</dbReference>
<evidence type="ECO:0000256" key="8">
    <source>
        <dbReference type="ARBA" id="ARBA00023125"/>
    </source>
</evidence>
<dbReference type="Gene3D" id="2.30.30.90">
    <property type="match status" value="1"/>
</dbReference>
<comment type="subunit">
    <text evidence="3">Homodimer.</text>
</comment>
<dbReference type="GO" id="GO:0003700">
    <property type="term" value="F:DNA-binding transcription factor activity"/>
    <property type="evidence" value="ECO:0007669"/>
    <property type="project" value="InterPro"/>
</dbReference>
<evidence type="ECO:0000256" key="4">
    <source>
        <dbReference type="ARBA" id="ARBA00022490"/>
    </source>
</evidence>
<comment type="similarity">
    <text evidence="2">Belongs to the DtxR/MntR family.</text>
</comment>
<dbReference type="SUPFAM" id="SSF50037">
    <property type="entry name" value="C-terminal domain of transcriptional repressors"/>
    <property type="match status" value="1"/>
</dbReference>
<keyword evidence="4" id="KW-0963">Cytoplasm</keyword>
<keyword evidence="9" id="KW-0010">Activator</keyword>
<keyword evidence="8" id="KW-0238">DNA-binding</keyword>
<dbReference type="InterPro" id="IPR036390">
    <property type="entry name" value="WH_DNA-bd_sf"/>
</dbReference>
<dbReference type="Gene3D" id="1.10.10.10">
    <property type="entry name" value="Winged helix-like DNA-binding domain superfamily/Winged helix DNA-binding domain"/>
    <property type="match status" value="1"/>
</dbReference>
<keyword evidence="7" id="KW-0805">Transcription regulation</keyword>
<organism evidence="14 15">
    <name type="scientific">Alteracholeplasma palmae (strain ATCC 49389 / J233)</name>
    <name type="common">Acholeplasma palmae</name>
    <dbReference type="NCBI Taxonomy" id="1318466"/>
    <lineage>
        <taxon>Bacteria</taxon>
        <taxon>Bacillati</taxon>
        <taxon>Mycoplasmatota</taxon>
        <taxon>Mollicutes</taxon>
        <taxon>Acholeplasmatales</taxon>
        <taxon>Acholeplasmataceae</taxon>
        <taxon>Acholeplasma</taxon>
    </lineage>
</organism>
<dbReference type="Pfam" id="PF01325">
    <property type="entry name" value="Fe_dep_repress"/>
    <property type="match status" value="1"/>
</dbReference>
<dbReference type="PANTHER" id="PTHR33238:SF11">
    <property type="entry name" value="TRANSCRIPTIONAL REGULATOR MNTR"/>
    <property type="match status" value="1"/>
</dbReference>
<dbReference type="Pfam" id="PF02742">
    <property type="entry name" value="Fe_dep_repr_C"/>
    <property type="match status" value="1"/>
</dbReference>
<dbReference type="RefSeq" id="WP_026657785.1">
    <property type="nucleotide sequence ID" value="NC_022538.1"/>
</dbReference>
<name>U4KKL2_ALTPJ</name>
<keyword evidence="15" id="KW-1185">Reference proteome</keyword>
<evidence type="ECO:0000313" key="15">
    <source>
        <dbReference type="Proteomes" id="UP000032740"/>
    </source>
</evidence>
<feature type="domain" description="HTH dtxR-type" evidence="13">
    <location>
        <begin position="1"/>
        <end position="64"/>
    </location>
</feature>
<keyword evidence="6" id="KW-0408">Iron</keyword>
<dbReference type="InterPro" id="IPR038157">
    <property type="entry name" value="FeoA_core_dom"/>
</dbReference>
<dbReference type="InterPro" id="IPR008988">
    <property type="entry name" value="Transcriptional_repressor_C"/>
</dbReference>
<evidence type="ECO:0000256" key="10">
    <source>
        <dbReference type="ARBA" id="ARBA00023163"/>
    </source>
</evidence>
<evidence type="ECO:0000256" key="5">
    <source>
        <dbReference type="ARBA" id="ARBA00022491"/>
    </source>
</evidence>
<dbReference type="HOGENOM" id="CLU_069532_0_2_14"/>
<dbReference type="InterPro" id="IPR007167">
    <property type="entry name" value="Fe-transptr_FeoA-like"/>
</dbReference>
<dbReference type="GO" id="GO:0003677">
    <property type="term" value="F:DNA binding"/>
    <property type="evidence" value="ECO:0007669"/>
    <property type="project" value="UniProtKB-KW"/>
</dbReference>
<proteinExistence type="inferred from homology"/>
<dbReference type="InterPro" id="IPR036421">
    <property type="entry name" value="Fe_dep_repressor_sf"/>
</dbReference>
<dbReference type="InterPro" id="IPR001367">
    <property type="entry name" value="Fe_dep_repressor"/>
</dbReference>
<protein>
    <recommendedName>
        <fullName evidence="12">Manganese transport regulator</fullName>
    </recommendedName>
</protein>